<protein>
    <submittedName>
        <fullName evidence="1">Uncharacterized protein</fullName>
    </submittedName>
</protein>
<reference evidence="1" key="1">
    <citation type="submission" date="2020-08" db="EMBL/GenBank/DDBJ databases">
        <authorList>
            <person name="Hu Y."/>
            <person name="Nguyen S.V."/>
            <person name="Li F."/>
            <person name="Fanning S."/>
        </authorList>
    </citation>
    <scope>NUCLEOTIDE SEQUENCE</scope>
    <source>
        <strain evidence="1">SYSU D8009</strain>
    </source>
</reference>
<dbReference type="EMBL" id="JACOMF010000203">
    <property type="protein sequence ID" value="MBC4019390.1"/>
    <property type="molecule type" value="Genomic_DNA"/>
</dbReference>
<gene>
    <name evidence="1" type="ORF">H7965_29795</name>
</gene>
<comment type="caution">
    <text evidence="1">The sequence shown here is derived from an EMBL/GenBank/DDBJ whole genome shotgun (WGS) entry which is preliminary data.</text>
</comment>
<accession>A0A9X0UKP1</accession>
<proteinExistence type="predicted"/>
<organism evidence="1 2">
    <name type="scientific">Siccirubricoccus deserti</name>
    <dbReference type="NCBI Taxonomy" id="2013562"/>
    <lineage>
        <taxon>Bacteria</taxon>
        <taxon>Pseudomonadati</taxon>
        <taxon>Pseudomonadota</taxon>
        <taxon>Alphaproteobacteria</taxon>
        <taxon>Acetobacterales</taxon>
        <taxon>Roseomonadaceae</taxon>
        <taxon>Siccirubricoccus</taxon>
    </lineage>
</organism>
<dbReference type="Proteomes" id="UP000600101">
    <property type="component" value="Unassembled WGS sequence"/>
</dbReference>
<evidence type="ECO:0000313" key="2">
    <source>
        <dbReference type="Proteomes" id="UP000600101"/>
    </source>
</evidence>
<sequence>MASCAGARFHPIRCGLSRADSDGDGVPYESLCW</sequence>
<keyword evidence="2" id="KW-1185">Reference proteome</keyword>
<dbReference type="AlphaFoldDB" id="A0A9X0UKP1"/>
<name>A0A9X0UKP1_9PROT</name>
<evidence type="ECO:0000313" key="1">
    <source>
        <dbReference type="EMBL" id="MBC4019390.1"/>
    </source>
</evidence>